<dbReference type="EMBL" id="JACXVP010000002">
    <property type="protein sequence ID" value="KAG5627319.1"/>
    <property type="molecule type" value="Genomic_DNA"/>
</dbReference>
<comment type="caution">
    <text evidence="1">The sequence shown here is derived from an EMBL/GenBank/DDBJ whole genome shotgun (WGS) entry which is preliminary data.</text>
</comment>
<evidence type="ECO:0000313" key="2">
    <source>
        <dbReference type="Proteomes" id="UP000824120"/>
    </source>
</evidence>
<proteinExistence type="predicted"/>
<reference evidence="1 2" key="1">
    <citation type="submission" date="2020-09" db="EMBL/GenBank/DDBJ databases">
        <title>De no assembly of potato wild relative species, Solanum commersonii.</title>
        <authorList>
            <person name="Cho K."/>
        </authorList>
    </citation>
    <scope>NUCLEOTIDE SEQUENCE [LARGE SCALE GENOMIC DNA]</scope>
    <source>
        <strain evidence="1">LZ3.2</strain>
        <tissue evidence="1">Leaf</tissue>
    </source>
</reference>
<keyword evidence="2" id="KW-1185">Reference proteome</keyword>
<accession>A0A9J6AT43</accession>
<dbReference type="Proteomes" id="UP000824120">
    <property type="component" value="Chromosome 2"/>
</dbReference>
<protein>
    <submittedName>
        <fullName evidence="1">Uncharacterized protein</fullName>
    </submittedName>
</protein>
<dbReference type="PANTHER" id="PTHR35218">
    <property type="entry name" value="RNASE H DOMAIN-CONTAINING PROTEIN"/>
    <property type="match status" value="1"/>
</dbReference>
<dbReference type="PANTHER" id="PTHR35218:SF8">
    <property type="entry name" value="ENDONUCLEASE_EXONUCLEASE_PHOSPHATASE"/>
    <property type="match status" value="1"/>
</dbReference>
<sequence>MLEGASNTSFRRQCQTLVCMHKSFMMVILEITMADHAKFTEELCFDAQIQSVTEGLSGGIMIIWKEDTFKFDNIFVTTQGIHVMVKNLSILLKRLVHWKRF</sequence>
<dbReference type="OrthoDB" id="1303852at2759"/>
<evidence type="ECO:0000313" key="1">
    <source>
        <dbReference type="EMBL" id="KAG5627319.1"/>
    </source>
</evidence>
<gene>
    <name evidence="1" type="ORF">H5410_012537</name>
</gene>
<organism evidence="1 2">
    <name type="scientific">Solanum commersonii</name>
    <name type="common">Commerson's wild potato</name>
    <name type="synonym">Commerson's nightshade</name>
    <dbReference type="NCBI Taxonomy" id="4109"/>
    <lineage>
        <taxon>Eukaryota</taxon>
        <taxon>Viridiplantae</taxon>
        <taxon>Streptophyta</taxon>
        <taxon>Embryophyta</taxon>
        <taxon>Tracheophyta</taxon>
        <taxon>Spermatophyta</taxon>
        <taxon>Magnoliopsida</taxon>
        <taxon>eudicotyledons</taxon>
        <taxon>Gunneridae</taxon>
        <taxon>Pentapetalae</taxon>
        <taxon>asterids</taxon>
        <taxon>lamiids</taxon>
        <taxon>Solanales</taxon>
        <taxon>Solanaceae</taxon>
        <taxon>Solanoideae</taxon>
        <taxon>Solaneae</taxon>
        <taxon>Solanum</taxon>
    </lineage>
</organism>
<dbReference type="AlphaFoldDB" id="A0A9J6AT43"/>
<name>A0A9J6AT43_SOLCO</name>